<dbReference type="HOGENOM" id="CLU_021594_4_1_7"/>
<dbReference type="GO" id="GO:0008797">
    <property type="term" value="F:aspartate ammonia-lyase activity"/>
    <property type="evidence" value="ECO:0007669"/>
    <property type="project" value="TreeGrafter"/>
</dbReference>
<dbReference type="InterPro" id="IPR022761">
    <property type="entry name" value="Fumarate_lyase_N"/>
</dbReference>
<evidence type="ECO:0000259" key="2">
    <source>
        <dbReference type="Pfam" id="PF00206"/>
    </source>
</evidence>
<feature type="domain" description="Fumarate lyase N-terminal" evidence="2">
    <location>
        <begin position="11"/>
        <end position="337"/>
    </location>
</feature>
<evidence type="ECO:0000256" key="1">
    <source>
        <dbReference type="ARBA" id="ARBA00023239"/>
    </source>
</evidence>
<dbReference type="Gene3D" id="1.10.275.10">
    <property type="entry name" value="Fumarase/aspartase (N-terminal domain)"/>
    <property type="match status" value="1"/>
</dbReference>
<dbReference type="PRINTS" id="PR00149">
    <property type="entry name" value="FUMRATELYASE"/>
</dbReference>
<proteinExistence type="predicted"/>
<dbReference type="InterPro" id="IPR008948">
    <property type="entry name" value="L-Aspartase-like"/>
</dbReference>
<dbReference type="Gene3D" id="1.20.200.10">
    <property type="entry name" value="Fumarase/aspartase (Central domain)"/>
    <property type="match status" value="1"/>
</dbReference>
<dbReference type="RefSeq" id="WP_014812861.1">
    <property type="nucleotide sequence ID" value="NC_018025.1"/>
</dbReference>
<dbReference type="GO" id="GO:0006099">
    <property type="term" value="P:tricarboxylic acid cycle"/>
    <property type="evidence" value="ECO:0007669"/>
    <property type="project" value="InterPro"/>
</dbReference>
<dbReference type="AlphaFoldDB" id="I4CDW8"/>
<dbReference type="KEGG" id="dti:Desti_5156"/>
<name>I4CDW8_DESTA</name>
<dbReference type="InterPro" id="IPR000362">
    <property type="entry name" value="Fumarate_lyase_fam"/>
</dbReference>
<dbReference type="InterPro" id="IPR051546">
    <property type="entry name" value="Aspartate_Ammonia-Lyase"/>
</dbReference>
<dbReference type="GO" id="GO:0006531">
    <property type="term" value="P:aspartate metabolic process"/>
    <property type="evidence" value="ECO:0007669"/>
    <property type="project" value="TreeGrafter"/>
</dbReference>
<dbReference type="InterPro" id="IPR018951">
    <property type="entry name" value="Fumarase_C_C"/>
</dbReference>
<dbReference type="PATRIC" id="fig|706587.4.peg.5831"/>
<evidence type="ECO:0000313" key="4">
    <source>
        <dbReference type="EMBL" id="AFM27759.1"/>
    </source>
</evidence>
<dbReference type="EMBL" id="CP003360">
    <property type="protein sequence ID" value="AFM27759.1"/>
    <property type="molecule type" value="Genomic_DNA"/>
</dbReference>
<gene>
    <name evidence="4" type="ordered locus">Desti_5156</name>
</gene>
<organism evidence="4 5">
    <name type="scientific">Desulfomonile tiedjei (strain ATCC 49306 / DSM 6799 / DCB-1)</name>
    <dbReference type="NCBI Taxonomy" id="706587"/>
    <lineage>
        <taxon>Bacteria</taxon>
        <taxon>Pseudomonadati</taxon>
        <taxon>Thermodesulfobacteriota</taxon>
        <taxon>Desulfomonilia</taxon>
        <taxon>Desulfomonilales</taxon>
        <taxon>Desulfomonilaceae</taxon>
        <taxon>Desulfomonile</taxon>
    </lineage>
</organism>
<dbReference type="eggNOG" id="COG1027">
    <property type="taxonomic scope" value="Bacteria"/>
</dbReference>
<dbReference type="Proteomes" id="UP000006055">
    <property type="component" value="Chromosome"/>
</dbReference>
<evidence type="ECO:0000259" key="3">
    <source>
        <dbReference type="Pfam" id="PF10415"/>
    </source>
</evidence>
<protein>
    <submittedName>
        <fullName evidence="4">Aspartate ammonia-lyase</fullName>
    </submittedName>
</protein>
<dbReference type="PANTHER" id="PTHR42696">
    <property type="entry name" value="ASPARTATE AMMONIA-LYASE"/>
    <property type="match status" value="1"/>
</dbReference>
<dbReference type="STRING" id="706587.Desti_5156"/>
<dbReference type="CDD" id="cd01357">
    <property type="entry name" value="Aspartase"/>
    <property type="match status" value="1"/>
</dbReference>
<evidence type="ECO:0000313" key="5">
    <source>
        <dbReference type="Proteomes" id="UP000006055"/>
    </source>
</evidence>
<dbReference type="InterPro" id="IPR024083">
    <property type="entry name" value="Fumarase/histidase_N"/>
</dbReference>
<dbReference type="PROSITE" id="PS00163">
    <property type="entry name" value="FUMARATE_LYASES"/>
    <property type="match status" value="1"/>
</dbReference>
<dbReference type="FunFam" id="1.10.275.10:FF:000001">
    <property type="entry name" value="Fumarate hydratase, mitochondrial"/>
    <property type="match status" value="1"/>
</dbReference>
<dbReference type="Gene3D" id="1.10.40.30">
    <property type="entry name" value="Fumarase/aspartase (C-terminal domain)"/>
    <property type="match status" value="1"/>
</dbReference>
<feature type="domain" description="Fumarase C C-terminal" evidence="3">
    <location>
        <begin position="405"/>
        <end position="455"/>
    </location>
</feature>
<accession>I4CDW8</accession>
<keyword evidence="1 4" id="KW-0456">Lyase</keyword>
<reference evidence="5" key="1">
    <citation type="submission" date="2012-06" db="EMBL/GenBank/DDBJ databases">
        <title>Complete sequence of chromosome of Desulfomonile tiedjei DSM 6799.</title>
        <authorList>
            <person name="Lucas S."/>
            <person name="Copeland A."/>
            <person name="Lapidus A."/>
            <person name="Glavina del Rio T."/>
            <person name="Dalin E."/>
            <person name="Tice H."/>
            <person name="Bruce D."/>
            <person name="Goodwin L."/>
            <person name="Pitluck S."/>
            <person name="Peters L."/>
            <person name="Ovchinnikova G."/>
            <person name="Zeytun A."/>
            <person name="Lu M."/>
            <person name="Kyrpides N."/>
            <person name="Mavromatis K."/>
            <person name="Ivanova N."/>
            <person name="Brettin T."/>
            <person name="Detter J.C."/>
            <person name="Han C."/>
            <person name="Larimer F."/>
            <person name="Land M."/>
            <person name="Hauser L."/>
            <person name="Markowitz V."/>
            <person name="Cheng J.-F."/>
            <person name="Hugenholtz P."/>
            <person name="Woyke T."/>
            <person name="Wu D."/>
            <person name="Spring S."/>
            <person name="Schroeder M."/>
            <person name="Brambilla E."/>
            <person name="Klenk H.-P."/>
            <person name="Eisen J.A."/>
        </authorList>
    </citation>
    <scope>NUCLEOTIDE SEQUENCE [LARGE SCALE GENOMIC DNA]</scope>
    <source>
        <strain evidence="5">ATCC 49306 / DSM 6799 / DCB-1</strain>
    </source>
</reference>
<dbReference type="FunFam" id="1.20.200.10:FF:000001">
    <property type="entry name" value="Fumarate hydratase, mitochondrial"/>
    <property type="match status" value="1"/>
</dbReference>
<dbReference type="GO" id="GO:0005829">
    <property type="term" value="C:cytosol"/>
    <property type="evidence" value="ECO:0007669"/>
    <property type="project" value="TreeGrafter"/>
</dbReference>
<dbReference type="NCBIfam" id="NF008909">
    <property type="entry name" value="PRK12273.1"/>
    <property type="match status" value="1"/>
</dbReference>
<keyword evidence="5" id="KW-1185">Reference proteome</keyword>
<sequence>MRWESDGLGQLEIDDEAYYGIHTLRALRNFDVSGCRVPRSFIISFAAVKKACALTNLELGYLEQRKGSAILKACDEIMAGRLHEHVVVDAFQGGAGTSTNMNLNEVIANRAIEVLGGHRGDYSVVHPLDDVNMHQSTNDVYPTALRVAALSDLQTLEVEISALQQSFQVKEQQFRDVVKVGRTQLQDAVPITLGMEFGSYAEALSRDRWRIFKSRERIKQINLGGTAVGTGLGAPRDYIFRVAENLRHITGLNVARAENLVDATQNMDSFVESAGMLKAYASNLFKIASDIRLLSCGPNAGFGEIKLPARQAGSSIMAGKINPVIPEMVSQVALRVMANDQAICLVAAMGQLELNQFLPLLAHSLLESVAILCGATRSFAEKCVQGIEPVIDRCTRLVQNSKIAATVLVPLIGYENVERIVKKAEAEDKTIVQAAIDEGFLSADQASRIFSPKRLHKLGFERHEHDAFG</sequence>
<dbReference type="Pfam" id="PF00206">
    <property type="entry name" value="Lyase_1"/>
    <property type="match status" value="1"/>
</dbReference>
<dbReference type="OrthoDB" id="9802809at2"/>
<dbReference type="Pfam" id="PF10415">
    <property type="entry name" value="FumaraseC_C"/>
    <property type="match status" value="1"/>
</dbReference>
<dbReference type="SUPFAM" id="SSF48557">
    <property type="entry name" value="L-aspartase-like"/>
    <property type="match status" value="1"/>
</dbReference>
<dbReference type="PANTHER" id="PTHR42696:SF2">
    <property type="entry name" value="ASPARTATE AMMONIA-LYASE"/>
    <property type="match status" value="1"/>
</dbReference>
<dbReference type="InterPro" id="IPR020557">
    <property type="entry name" value="Fumarate_lyase_CS"/>
</dbReference>